<organism evidence="2 3">
    <name type="scientific">Oceanospirillum sediminis</name>
    <dbReference type="NCBI Taxonomy" id="2760088"/>
    <lineage>
        <taxon>Bacteria</taxon>
        <taxon>Pseudomonadati</taxon>
        <taxon>Pseudomonadota</taxon>
        <taxon>Gammaproteobacteria</taxon>
        <taxon>Oceanospirillales</taxon>
        <taxon>Oceanospirillaceae</taxon>
        <taxon>Oceanospirillum</taxon>
    </lineage>
</organism>
<dbReference type="EMBL" id="JACJFM010000030">
    <property type="protein sequence ID" value="MBB1488574.1"/>
    <property type="molecule type" value="Genomic_DNA"/>
</dbReference>
<comment type="caution">
    <text evidence="2">The sequence shown here is derived from an EMBL/GenBank/DDBJ whole genome shotgun (WGS) entry which is preliminary data.</text>
</comment>
<dbReference type="Pfam" id="PF18602">
    <property type="entry name" value="Rap1a"/>
    <property type="match status" value="1"/>
</dbReference>
<dbReference type="InterPro" id="IPR041238">
    <property type="entry name" value="Rap1a"/>
</dbReference>
<dbReference type="AlphaFoldDB" id="A0A839IVD5"/>
<evidence type="ECO:0000259" key="1">
    <source>
        <dbReference type="Pfam" id="PF18602"/>
    </source>
</evidence>
<sequence length="119" mass="13193">MSWLKLKVAIPLLSIVLYIQPLSAASLSGSHLLNQCQSLLEGSQSLMSAFKSGQCSSYILGIYDLVSEQCPRLAINRQEVVLKTLKYLQNAEEKERPAVLLIDRFLSRQAQCLPVASLN</sequence>
<dbReference type="Proteomes" id="UP000565262">
    <property type="component" value="Unassembled WGS sequence"/>
</dbReference>
<accession>A0A839IVD5</accession>
<reference evidence="2 3" key="1">
    <citation type="submission" date="2020-08" db="EMBL/GenBank/DDBJ databases">
        <title>Oceanospirillum sp. nov. isolated from marine sediment.</title>
        <authorList>
            <person name="Ji X."/>
        </authorList>
    </citation>
    <scope>NUCLEOTIDE SEQUENCE [LARGE SCALE GENOMIC DNA]</scope>
    <source>
        <strain evidence="2 3">D5</strain>
    </source>
</reference>
<keyword evidence="3" id="KW-1185">Reference proteome</keyword>
<evidence type="ECO:0000313" key="2">
    <source>
        <dbReference type="EMBL" id="MBB1488574.1"/>
    </source>
</evidence>
<evidence type="ECO:0000313" key="3">
    <source>
        <dbReference type="Proteomes" id="UP000565262"/>
    </source>
</evidence>
<dbReference type="RefSeq" id="WP_182810344.1">
    <property type="nucleotide sequence ID" value="NZ_JACJFM010000030.1"/>
</dbReference>
<name>A0A839IVD5_9GAMM</name>
<feature type="domain" description="Rap1a immunity protein" evidence="1">
    <location>
        <begin position="28"/>
        <end position="109"/>
    </location>
</feature>
<proteinExistence type="predicted"/>
<protein>
    <recommendedName>
        <fullName evidence="1">Rap1a immunity protein domain-containing protein</fullName>
    </recommendedName>
</protein>
<gene>
    <name evidence="2" type="ORF">H4O21_18370</name>
</gene>